<dbReference type="Proteomes" id="UP000662873">
    <property type="component" value="Chromosome"/>
</dbReference>
<evidence type="ECO:0000259" key="3">
    <source>
        <dbReference type="Pfam" id="PF17782"/>
    </source>
</evidence>
<accession>A0A809R487</accession>
<reference evidence="4" key="1">
    <citation type="journal article" name="DNA Res.">
        <title>The physiological potential of anammox bacteria as revealed by their core genome structure.</title>
        <authorList>
            <person name="Okubo T."/>
            <person name="Toyoda A."/>
            <person name="Fukuhara K."/>
            <person name="Uchiyama I."/>
            <person name="Harigaya Y."/>
            <person name="Kuroiwa M."/>
            <person name="Suzuki T."/>
            <person name="Murakami Y."/>
            <person name="Suwa Y."/>
            <person name="Takami H."/>
        </authorList>
    </citation>
    <scope>NUCLEOTIDE SEQUENCE</scope>
    <source>
        <strain evidence="4">317325-2</strain>
    </source>
</reference>
<dbReference type="AlphaFoldDB" id="A0A809R487"/>
<dbReference type="PANTHER" id="PTHR43022:SF1">
    <property type="entry name" value="PROTEIN SMF"/>
    <property type="match status" value="1"/>
</dbReference>
<dbReference type="PANTHER" id="PTHR43022">
    <property type="entry name" value="PROTEIN SMF"/>
    <property type="match status" value="1"/>
</dbReference>
<protein>
    <submittedName>
        <fullName evidence="4">DNA-protecting protein DprA</fullName>
    </submittedName>
</protein>
<gene>
    <name evidence="4" type="ORF">NPRO_00080</name>
</gene>
<dbReference type="SUPFAM" id="SSF102405">
    <property type="entry name" value="MCP/YpsA-like"/>
    <property type="match status" value="1"/>
</dbReference>
<name>A0A809R487_9BACT</name>
<dbReference type="Gene3D" id="3.40.50.450">
    <property type="match status" value="1"/>
</dbReference>
<dbReference type="InterPro" id="IPR036388">
    <property type="entry name" value="WH-like_DNA-bd_sf"/>
</dbReference>
<dbReference type="Gene3D" id="1.10.10.10">
    <property type="entry name" value="Winged helix-like DNA-binding domain superfamily/Winged helix DNA-binding domain"/>
    <property type="match status" value="1"/>
</dbReference>
<sequence>MSEIALWQLLASANVPPWKAEQIVQAVRVPRIVAEPSGVQSYEHVRQALLRQPSLFDTERERIVKANLEPVAKAVFGGVRMTSRKTLPRRIRAVDDFPAALFTRGDPSVLERPTVAIAGTRAASPYGKAAAIKFAEELANRGVTILTGGALGIEAAAHSGAFAAGGPSVALPAAGVDKAYPASHNTLFERITDNGCLMSPFPLGTVMHAHLFSFRNRVIAALADAVLMIEAPEGSGSLSTANAAAELGRQVFVVPSNITSLSFRGSHALIRMGATLVDHPDQVLLDLGLPTSPPKPTPESLTESQQKILEAIGTNLASTDQITEATGLEPSTVMAELTVLEFSGKVIRSQEGYSVCP</sequence>
<organism evidence="4 5">
    <name type="scientific">Candidatus Nitrosymbiomonas proteolyticus</name>
    <dbReference type="NCBI Taxonomy" id="2608984"/>
    <lineage>
        <taxon>Bacteria</taxon>
        <taxon>Bacillati</taxon>
        <taxon>Armatimonadota</taxon>
        <taxon>Armatimonadota incertae sedis</taxon>
        <taxon>Candidatus Nitrosymbiomonas</taxon>
    </lineage>
</organism>
<dbReference type="Pfam" id="PF02481">
    <property type="entry name" value="DNA_processg_A"/>
    <property type="match status" value="1"/>
</dbReference>
<dbReference type="GO" id="GO:0009294">
    <property type="term" value="P:DNA-mediated transformation"/>
    <property type="evidence" value="ECO:0007669"/>
    <property type="project" value="InterPro"/>
</dbReference>
<dbReference type="InterPro" id="IPR003488">
    <property type="entry name" value="DprA"/>
</dbReference>
<dbReference type="InterPro" id="IPR041614">
    <property type="entry name" value="DprA_WH"/>
</dbReference>
<dbReference type="InterPro" id="IPR057666">
    <property type="entry name" value="DrpA_SLOG"/>
</dbReference>
<feature type="domain" description="DprA winged helix" evidence="3">
    <location>
        <begin position="293"/>
        <end position="348"/>
    </location>
</feature>
<evidence type="ECO:0000313" key="4">
    <source>
        <dbReference type="EMBL" id="BBO22413.1"/>
    </source>
</evidence>
<dbReference type="EMBL" id="AP021858">
    <property type="protein sequence ID" value="BBO22413.1"/>
    <property type="molecule type" value="Genomic_DNA"/>
</dbReference>
<dbReference type="KEGG" id="npy:NPRO_00080"/>
<dbReference type="NCBIfam" id="TIGR00732">
    <property type="entry name" value="dprA"/>
    <property type="match status" value="1"/>
</dbReference>
<proteinExistence type="inferred from homology"/>
<feature type="domain" description="Smf/DprA SLOG" evidence="2">
    <location>
        <begin position="83"/>
        <end position="286"/>
    </location>
</feature>
<evidence type="ECO:0000259" key="2">
    <source>
        <dbReference type="Pfam" id="PF02481"/>
    </source>
</evidence>
<evidence type="ECO:0000313" key="5">
    <source>
        <dbReference type="Proteomes" id="UP000662873"/>
    </source>
</evidence>
<comment type="similarity">
    <text evidence="1">Belongs to the DprA/Smf family.</text>
</comment>
<dbReference type="Pfam" id="PF17782">
    <property type="entry name" value="WHD_DprA"/>
    <property type="match status" value="1"/>
</dbReference>
<evidence type="ECO:0000256" key="1">
    <source>
        <dbReference type="ARBA" id="ARBA00006525"/>
    </source>
</evidence>